<reference evidence="2 3" key="1">
    <citation type="submission" date="2018-04" db="EMBL/GenBank/DDBJ databases">
        <title>Genomic Encyclopedia of Type Strains, Phase IV (KMG-IV): sequencing the most valuable type-strain genomes for metagenomic binning, comparative biology and taxonomic classification.</title>
        <authorList>
            <person name="Goeker M."/>
        </authorList>
    </citation>
    <scope>NUCLEOTIDE SEQUENCE [LARGE SCALE GENOMIC DNA]</scope>
    <source>
        <strain evidence="2 3">DSM 20705</strain>
    </source>
</reference>
<name>A0A2U1E342_9FIRM</name>
<comment type="caution">
    <text evidence="2">The sequence shown here is derived from an EMBL/GenBank/DDBJ whole genome shotgun (WGS) entry which is preliminary data.</text>
</comment>
<accession>A0A2U1E342</accession>
<evidence type="ECO:0000313" key="2">
    <source>
        <dbReference type="EMBL" id="PVY94364.1"/>
    </source>
</evidence>
<gene>
    <name evidence="2" type="ORF">C7381_10567</name>
</gene>
<evidence type="ECO:0000313" key="3">
    <source>
        <dbReference type="Proteomes" id="UP000245793"/>
    </source>
</evidence>
<sequence>MKDKTLLWSKRDTLMLIYVLFIIVGFILIQIAPECSYNWAVKIKRNIDVSIMATYKYISIILTALMLNFIGVIGIFHNYKFKD</sequence>
<keyword evidence="1" id="KW-0472">Membrane</keyword>
<keyword evidence="1" id="KW-0812">Transmembrane</keyword>
<protein>
    <submittedName>
        <fullName evidence="2">Uncharacterized protein</fullName>
    </submittedName>
</protein>
<organism evidence="2 3">
    <name type="scientific">Ezakiella coagulans</name>
    <dbReference type="NCBI Taxonomy" id="46507"/>
    <lineage>
        <taxon>Bacteria</taxon>
        <taxon>Bacillati</taxon>
        <taxon>Bacillota</taxon>
        <taxon>Tissierellia</taxon>
        <taxon>Ezakiella</taxon>
    </lineage>
</organism>
<feature type="transmembrane region" description="Helical" evidence="1">
    <location>
        <begin position="53"/>
        <end position="76"/>
    </location>
</feature>
<proteinExistence type="predicted"/>
<dbReference type="EMBL" id="QEKV01000005">
    <property type="protein sequence ID" value="PVY94364.1"/>
    <property type="molecule type" value="Genomic_DNA"/>
</dbReference>
<keyword evidence="3" id="KW-1185">Reference proteome</keyword>
<dbReference type="RefSeq" id="WP_165803603.1">
    <property type="nucleotide sequence ID" value="NZ_QEKV01000005.1"/>
</dbReference>
<dbReference type="AlphaFoldDB" id="A0A2U1E342"/>
<evidence type="ECO:0000256" key="1">
    <source>
        <dbReference type="SAM" id="Phobius"/>
    </source>
</evidence>
<keyword evidence="1" id="KW-1133">Transmembrane helix</keyword>
<feature type="transmembrane region" description="Helical" evidence="1">
    <location>
        <begin position="12"/>
        <end position="33"/>
    </location>
</feature>
<dbReference type="Proteomes" id="UP000245793">
    <property type="component" value="Unassembled WGS sequence"/>
</dbReference>